<protein>
    <recommendedName>
        <fullName evidence="3">Queuosine 5'-phosphate N-glycosylase/hydrolase</fullName>
    </recommendedName>
    <alternativeName>
        <fullName evidence="4">Queuosine-nucleotide N-glycosylase/hydrolase</fullName>
    </alternativeName>
</protein>
<dbReference type="EMBL" id="MEXR01000043">
    <property type="protein sequence ID" value="OGD08970.1"/>
    <property type="molecule type" value="Genomic_DNA"/>
</dbReference>
<dbReference type="PANTHER" id="PTHR21314:SF0">
    <property type="entry name" value="QUEUOSINE 5'-PHOSPHATE N-GLYCOSYLASE_HYDROLASE"/>
    <property type="match status" value="1"/>
</dbReference>
<dbReference type="GO" id="GO:0006400">
    <property type="term" value="P:tRNA modification"/>
    <property type="evidence" value="ECO:0007669"/>
    <property type="project" value="TreeGrafter"/>
</dbReference>
<comment type="catalytic activity">
    <reaction evidence="5">
        <text>queuosine 5'-phosphate + H2O = queuine + D-ribose 5-phosphate</text>
        <dbReference type="Rhea" id="RHEA:75387"/>
        <dbReference type="ChEBI" id="CHEBI:15377"/>
        <dbReference type="ChEBI" id="CHEBI:17433"/>
        <dbReference type="ChEBI" id="CHEBI:78346"/>
        <dbReference type="ChEBI" id="CHEBI:194371"/>
    </reaction>
    <physiologicalReaction direction="left-to-right" evidence="5">
        <dbReference type="Rhea" id="RHEA:75388"/>
    </physiologicalReaction>
</comment>
<dbReference type="Proteomes" id="UP000176424">
    <property type="component" value="Unassembled WGS sequence"/>
</dbReference>
<dbReference type="AlphaFoldDB" id="A0A1F4ZRU6"/>
<gene>
    <name evidence="6" type="ORF">A2397_05750</name>
</gene>
<comment type="caution">
    <text evidence="6">The sequence shown here is derived from an EMBL/GenBank/DDBJ whole genome shotgun (WGS) entry which is preliminary data.</text>
</comment>
<evidence type="ECO:0000256" key="2">
    <source>
        <dbReference type="ARBA" id="ARBA00035119"/>
    </source>
</evidence>
<name>A0A1F4ZRU6_9BACT</name>
<dbReference type="Pfam" id="PF10343">
    <property type="entry name" value="Q_salvage"/>
    <property type="match status" value="1"/>
</dbReference>
<organism evidence="6 7">
    <name type="scientific">Candidatus Amesbacteria bacterium RIFOXYB1_FULL_44_23</name>
    <dbReference type="NCBI Taxonomy" id="1797263"/>
    <lineage>
        <taxon>Bacteria</taxon>
        <taxon>Candidatus Amesiibacteriota</taxon>
    </lineage>
</organism>
<accession>A0A1F4ZRU6</accession>
<proteinExistence type="inferred from homology"/>
<comment type="similarity">
    <text evidence="2">Belongs to the QNG1 protein family.</text>
</comment>
<evidence type="ECO:0000313" key="6">
    <source>
        <dbReference type="EMBL" id="OGD08970.1"/>
    </source>
</evidence>
<dbReference type="STRING" id="1797263.A2397_05750"/>
<sequence length="322" mass="37008">MRSDPLHVLSTTDYVVKHSQSVFINKDKISSILPEISRQFDLGLDSAETGFGASGIFEQDAQLLFIQDAVNFCFWAKKDQPKWQIEFPQGNIINGGNYAMASSFKRALSEKIPVLDAKYLAKLTPRQINHLFRSSNQVQIPLIEKRLENLKQAGEVLLKKFDGQFINVIKQADYDAATLVKLIYKNFSSFRDIARYQGKTIYFLKRAQLCAHDISYLKPAPQKIRNLEKLTAFADYKLPQILREFGIIEYALDLAETIDNQVLIKKGSRQETEIRAATVWAIELIKKQLPNRTAAQIDNAIWLLSQKQPNPRPYHRTYSIYY</sequence>
<keyword evidence="1" id="KW-0378">Hydrolase</keyword>
<evidence type="ECO:0000256" key="5">
    <source>
        <dbReference type="ARBA" id="ARBA00048204"/>
    </source>
</evidence>
<reference evidence="6 7" key="1">
    <citation type="journal article" date="2016" name="Nat. Commun.">
        <title>Thousands of microbial genomes shed light on interconnected biogeochemical processes in an aquifer system.</title>
        <authorList>
            <person name="Anantharaman K."/>
            <person name="Brown C.T."/>
            <person name="Hug L.A."/>
            <person name="Sharon I."/>
            <person name="Castelle C.J."/>
            <person name="Probst A.J."/>
            <person name="Thomas B.C."/>
            <person name="Singh A."/>
            <person name="Wilkins M.J."/>
            <person name="Karaoz U."/>
            <person name="Brodie E.L."/>
            <person name="Williams K.H."/>
            <person name="Hubbard S.S."/>
            <person name="Banfield J.F."/>
        </authorList>
    </citation>
    <scope>NUCLEOTIDE SEQUENCE [LARGE SCALE GENOMIC DNA]</scope>
</reference>
<dbReference type="InterPro" id="IPR019438">
    <property type="entry name" value="Q_salvage"/>
</dbReference>
<dbReference type="PANTHER" id="PTHR21314">
    <property type="entry name" value="QUEUOSINE 5'-PHOSPHATE N-GLYCOSYLASE_HYDROLASE-RELATED"/>
    <property type="match status" value="1"/>
</dbReference>
<evidence type="ECO:0000256" key="4">
    <source>
        <dbReference type="ARBA" id="ARBA00035393"/>
    </source>
</evidence>
<dbReference type="GO" id="GO:0016787">
    <property type="term" value="F:hydrolase activity"/>
    <property type="evidence" value="ECO:0007669"/>
    <property type="project" value="UniProtKB-KW"/>
</dbReference>
<evidence type="ECO:0000256" key="3">
    <source>
        <dbReference type="ARBA" id="ARBA00035306"/>
    </source>
</evidence>
<evidence type="ECO:0000256" key="1">
    <source>
        <dbReference type="ARBA" id="ARBA00022801"/>
    </source>
</evidence>
<evidence type="ECO:0000313" key="7">
    <source>
        <dbReference type="Proteomes" id="UP000176424"/>
    </source>
</evidence>